<evidence type="ECO:0000313" key="2">
    <source>
        <dbReference type="EMBL" id="AWV99582.1"/>
    </source>
</evidence>
<evidence type="ECO:0008006" key="4">
    <source>
        <dbReference type="Google" id="ProtNLM"/>
    </source>
</evidence>
<keyword evidence="1" id="KW-0732">Signal</keyword>
<feature type="signal peptide" evidence="1">
    <location>
        <begin position="1"/>
        <end position="24"/>
    </location>
</feature>
<dbReference type="Proteomes" id="UP000249873">
    <property type="component" value="Chromosome"/>
</dbReference>
<feature type="chain" id="PRO_5016443457" description="Transcriptional initiation protein Tat" evidence="1">
    <location>
        <begin position="25"/>
        <end position="172"/>
    </location>
</feature>
<proteinExistence type="predicted"/>
<dbReference type="InterPro" id="IPR027056">
    <property type="entry name" value="Gluconate_2DH_su3"/>
</dbReference>
<gene>
    <name evidence="2" type="ORF">DJ013_15960</name>
</gene>
<dbReference type="AlphaFoldDB" id="A0A2Z4GE55"/>
<sequence>MKRRNLLKNLTLGTAAMVAVPAWAKNWSKTDLPLGKALAPADEALLTDIIDTLIPKTDTPGAIELGVEKFVKAMLDAMQTEEEQKAFYAQIPAVDAFAKRKFGSAFSSLTVNQKVECLGMIETNENQDLKKFFGTLKYYSIQGYTGSEWYMTEKAGYEYAPGYGYGCVDIEQ</sequence>
<dbReference type="RefSeq" id="WP_111372950.1">
    <property type="nucleotide sequence ID" value="NZ_CP029480.1"/>
</dbReference>
<evidence type="ECO:0000256" key="1">
    <source>
        <dbReference type="SAM" id="SignalP"/>
    </source>
</evidence>
<accession>A0A2Z4GE55</accession>
<organism evidence="2 3">
    <name type="scientific">Arcticibacterium luteifluviistationis</name>
    <dbReference type="NCBI Taxonomy" id="1784714"/>
    <lineage>
        <taxon>Bacteria</taxon>
        <taxon>Pseudomonadati</taxon>
        <taxon>Bacteroidota</taxon>
        <taxon>Cytophagia</taxon>
        <taxon>Cytophagales</taxon>
        <taxon>Leadbetterellaceae</taxon>
        <taxon>Arcticibacterium</taxon>
    </lineage>
</organism>
<dbReference type="OrthoDB" id="6385145at2"/>
<name>A0A2Z4GE55_9BACT</name>
<dbReference type="EMBL" id="CP029480">
    <property type="protein sequence ID" value="AWV99582.1"/>
    <property type="molecule type" value="Genomic_DNA"/>
</dbReference>
<reference evidence="2 3" key="1">
    <citation type="submission" date="2018-05" db="EMBL/GenBank/DDBJ databases">
        <title>Complete genome sequence of Arcticibacterium luteifluviistationis SM1504T, a cytophagaceae bacterium isolated from Arctic surface seawater.</title>
        <authorList>
            <person name="Li Y."/>
            <person name="Qin Q.-L."/>
        </authorList>
    </citation>
    <scope>NUCLEOTIDE SEQUENCE [LARGE SCALE GENOMIC DNA]</scope>
    <source>
        <strain evidence="2 3">SM1504</strain>
    </source>
</reference>
<evidence type="ECO:0000313" key="3">
    <source>
        <dbReference type="Proteomes" id="UP000249873"/>
    </source>
</evidence>
<protein>
    <recommendedName>
        <fullName evidence="4">Transcriptional initiation protein Tat</fullName>
    </recommendedName>
</protein>
<dbReference type="KEGG" id="als:DJ013_15960"/>
<dbReference type="Pfam" id="PF13618">
    <property type="entry name" value="Gluconate_2-dh3"/>
    <property type="match status" value="1"/>
</dbReference>
<keyword evidence="3" id="KW-1185">Reference proteome</keyword>